<proteinExistence type="predicted"/>
<keyword evidence="2" id="KW-1185">Reference proteome</keyword>
<gene>
    <name evidence="1" type="ORF">RHMOL_Rhmol08G0153700</name>
</gene>
<evidence type="ECO:0000313" key="1">
    <source>
        <dbReference type="EMBL" id="KAI8542642.1"/>
    </source>
</evidence>
<name>A0ACC0MQ56_RHOML</name>
<sequence length="479" mass="50914">MSCSWRLDQTDTSKISFLKLSRGDGGLIEEAEPYLHAIAMEGKSFGVVGKMVRQGEGGVGWTEFPQSQAFLELHTVVVDVKTVVICYSRLTRSSRGLYRSGFVAARSNISILGIIVFLGGFALSSDFEAANMLKKCLLSCKTLNAVKHARFMSSRLGATPVMELMIAAGKAVPRLQLEHGLAVDRVYTGSFMTSLDMAGFSISVMKADQGVLQRLDAATKAPYWPVGVDGNHPPAKIPVPIPPSLSTTNDESFSRPQQLTQQGHTLEVAIEAAASAVINLMDNLNEWDSKVGDGDCGSTMFRGATAILKDMKKHYPLNDATETVNEIGSSIRRVMGGTSGIIYSIFCKAAYAQLKATSHSVIAPVEWAAALEAAIAAVSKYGGASAGYRTLLDALIPASSVLKERLSVGDDPVDAFVRSSEAALAGAESTKHMQAQAGRSTYVSGEILASVPDPGAIAAASWYKAAALAVKDNYNHHAS</sequence>
<comment type="caution">
    <text evidence="1">The sequence shown here is derived from an EMBL/GenBank/DDBJ whole genome shotgun (WGS) entry which is preliminary data.</text>
</comment>
<dbReference type="EMBL" id="CM046395">
    <property type="protein sequence ID" value="KAI8542642.1"/>
    <property type="molecule type" value="Genomic_DNA"/>
</dbReference>
<evidence type="ECO:0000313" key="2">
    <source>
        <dbReference type="Proteomes" id="UP001062846"/>
    </source>
</evidence>
<reference evidence="1" key="1">
    <citation type="submission" date="2022-02" db="EMBL/GenBank/DDBJ databases">
        <title>Plant Genome Project.</title>
        <authorList>
            <person name="Zhang R.-G."/>
        </authorList>
    </citation>
    <scope>NUCLEOTIDE SEQUENCE</scope>
    <source>
        <strain evidence="1">AT1</strain>
    </source>
</reference>
<organism evidence="1 2">
    <name type="scientific">Rhododendron molle</name>
    <name type="common">Chinese azalea</name>
    <name type="synonym">Azalea mollis</name>
    <dbReference type="NCBI Taxonomy" id="49168"/>
    <lineage>
        <taxon>Eukaryota</taxon>
        <taxon>Viridiplantae</taxon>
        <taxon>Streptophyta</taxon>
        <taxon>Embryophyta</taxon>
        <taxon>Tracheophyta</taxon>
        <taxon>Spermatophyta</taxon>
        <taxon>Magnoliopsida</taxon>
        <taxon>eudicotyledons</taxon>
        <taxon>Gunneridae</taxon>
        <taxon>Pentapetalae</taxon>
        <taxon>asterids</taxon>
        <taxon>Ericales</taxon>
        <taxon>Ericaceae</taxon>
        <taxon>Ericoideae</taxon>
        <taxon>Rhodoreae</taxon>
        <taxon>Rhododendron</taxon>
    </lineage>
</organism>
<dbReference type="Proteomes" id="UP001062846">
    <property type="component" value="Chromosome 8"/>
</dbReference>
<accession>A0ACC0MQ56</accession>
<protein>
    <submittedName>
        <fullName evidence="1">Uncharacterized protein</fullName>
    </submittedName>
</protein>